<reference evidence="15 18" key="3">
    <citation type="submission" date="2017-11" db="EMBL/GenBank/DDBJ databases">
        <title>Complete genome sequence of Serratia sp. ATCC 39006 LacA.</title>
        <authorList>
            <person name="Hampton H.G."/>
            <person name="Jackson S.A."/>
            <person name="Jauregui R."/>
            <person name="Poulter G.T.M."/>
            <person name="Salmond G.P.C."/>
            <person name="Fineran P.C."/>
        </authorList>
    </citation>
    <scope>NUCLEOTIDE SEQUENCE [LARGE SCALE GENOMIC DNA]</scope>
    <source>
        <strain evidence="15 18">ATCC 39006</strain>
    </source>
</reference>
<dbReference type="CDD" id="cd11642">
    <property type="entry name" value="SUMT"/>
    <property type="match status" value="1"/>
</dbReference>
<organism evidence="16 17">
    <name type="scientific">Serratia sp. (strain ATCC 39006)</name>
    <name type="common">Prodigiosinella confusarubida</name>
    <dbReference type="NCBI Taxonomy" id="104623"/>
    <lineage>
        <taxon>Bacteria</taxon>
        <taxon>Pseudomonadati</taxon>
        <taxon>Pseudomonadota</taxon>
        <taxon>Gammaproteobacteria</taxon>
        <taxon>Enterobacterales</taxon>
        <taxon>Pectobacteriaceae</taxon>
        <taxon>Prodigiosinella</taxon>
    </lineage>
</organism>
<dbReference type="InterPro" id="IPR035996">
    <property type="entry name" value="4pyrrol_Methylase_sf"/>
</dbReference>
<dbReference type="Proteomes" id="UP000233778">
    <property type="component" value="Chromosome"/>
</dbReference>
<feature type="domain" description="Tetrapyrrole methylase" evidence="14">
    <location>
        <begin position="31"/>
        <end position="239"/>
    </location>
</feature>
<dbReference type="PROSITE" id="PS00839">
    <property type="entry name" value="SUMT_1"/>
    <property type="match status" value="1"/>
</dbReference>
<evidence type="ECO:0000256" key="3">
    <source>
        <dbReference type="ARBA" id="ARBA00022553"/>
    </source>
</evidence>
<keyword evidence="10" id="KW-0627">Porphyrin biosynthesis</keyword>
<dbReference type="PANTHER" id="PTHR45790">
    <property type="entry name" value="SIROHEME SYNTHASE-RELATED"/>
    <property type="match status" value="1"/>
</dbReference>
<keyword evidence="7" id="KW-0949">S-adenosyl-L-methionine</keyword>
<evidence type="ECO:0000259" key="14">
    <source>
        <dbReference type="Pfam" id="PF00590"/>
    </source>
</evidence>
<keyword evidence="6 16" id="KW-0808">Transferase</keyword>
<gene>
    <name evidence="16" type="primary">cobA</name>
    <name evidence="15" type="ORF">CWC46_22465</name>
    <name evidence="16" type="ORF">Ser39006_022455</name>
</gene>
<dbReference type="EMBL" id="CP025084">
    <property type="protein sequence ID" value="AUH06627.1"/>
    <property type="molecule type" value="Genomic_DNA"/>
</dbReference>
<keyword evidence="17" id="KW-1185">Reference proteome</keyword>
<keyword evidence="3" id="KW-0597">Phosphoprotein</keyword>
<dbReference type="InterPro" id="IPR014777">
    <property type="entry name" value="4pyrrole_Mease_sub1"/>
</dbReference>
<dbReference type="InterPro" id="IPR006366">
    <property type="entry name" value="CobA/CysG_C"/>
</dbReference>
<dbReference type="PANTHER" id="PTHR45790:SF1">
    <property type="entry name" value="SIROHEME SYNTHASE"/>
    <property type="match status" value="1"/>
</dbReference>
<evidence type="ECO:0000256" key="4">
    <source>
        <dbReference type="ARBA" id="ARBA00022573"/>
    </source>
</evidence>
<sequence length="262" mass="27851">MKQSAIFTSNRMQVKWPMSGLNQTPLQPGEVALVGAGPGDPELLTLKALRYLHSADVVVYDRLVSAEILAMIPESAERIFAGKHAGHHCIAQSEIIALLVEQAVLKRRVVRLKGGDPFIFGRGGEEMESLAAQGIRVHVVAGITAAAGCAAAAGIPLTHRDCAHRLTLVTGHPRGEELPDWQGLGHPEQTVVFYMGLHQAAAIQAQLHVQGVPGDMPVALIEQGTLPSQRVVRGTLQALARLAQDLSSPCLIIVGHVAALNT</sequence>
<dbReference type="GO" id="GO:0016491">
    <property type="term" value="F:oxidoreductase activity"/>
    <property type="evidence" value="ECO:0007669"/>
    <property type="project" value="UniProtKB-KW"/>
</dbReference>
<dbReference type="KEGG" id="sera:Ser39006_022455"/>
<comment type="pathway">
    <text evidence="12">Porphyrin-containing compound metabolism; siroheme biosynthesis; precorrin-2 from uroporphyrinogen III: step 1/1.</text>
</comment>
<dbReference type="FunFam" id="3.30.950.10:FF:000001">
    <property type="entry name" value="Siroheme synthase"/>
    <property type="match status" value="1"/>
</dbReference>
<dbReference type="AlphaFoldDB" id="A0A2I5TPY3"/>
<dbReference type="InterPro" id="IPR014776">
    <property type="entry name" value="4pyrrole_Mease_sub2"/>
</dbReference>
<dbReference type="SUPFAM" id="SSF53790">
    <property type="entry name" value="Tetrapyrrole methylase"/>
    <property type="match status" value="1"/>
</dbReference>
<comment type="similarity">
    <text evidence="1">Belongs to the precorrin methyltransferase family.</text>
</comment>
<proteinExistence type="inferred from homology"/>
<dbReference type="KEGG" id="serq:CWC46_22465"/>
<protein>
    <recommendedName>
        <fullName evidence="2">uroporphyrinogen-III C-methyltransferase</fullName>
        <ecNumber evidence="2">2.1.1.107</ecNumber>
    </recommendedName>
</protein>
<dbReference type="GO" id="GO:0004851">
    <property type="term" value="F:uroporphyrin-III C-methyltransferase activity"/>
    <property type="evidence" value="ECO:0007669"/>
    <property type="project" value="UniProtKB-EC"/>
</dbReference>
<dbReference type="GO" id="GO:0016829">
    <property type="term" value="F:lyase activity"/>
    <property type="evidence" value="ECO:0007669"/>
    <property type="project" value="UniProtKB-KW"/>
</dbReference>
<keyword evidence="9" id="KW-0456">Lyase</keyword>
<dbReference type="UniPathway" id="UPA00262">
    <property type="reaction ID" value="UER00211"/>
</dbReference>
<accession>A0A2I5TPY3</accession>
<reference evidence="16" key="2">
    <citation type="submission" date="2013-09" db="EMBL/GenBank/DDBJ databases">
        <authorList>
            <person name="Wang G."/>
            <person name="Yang Y."/>
            <person name="Su Y."/>
        </authorList>
    </citation>
    <scope>NUCLEOTIDE SEQUENCE</scope>
    <source>
        <strain evidence="16">ATCC 39006</strain>
    </source>
</reference>
<evidence type="ECO:0000256" key="8">
    <source>
        <dbReference type="ARBA" id="ARBA00023002"/>
    </source>
</evidence>
<dbReference type="OrthoDB" id="9815856at2"/>
<evidence type="ECO:0000256" key="11">
    <source>
        <dbReference type="ARBA" id="ARBA00023268"/>
    </source>
</evidence>
<dbReference type="Pfam" id="PF00590">
    <property type="entry name" value="TP_methylase"/>
    <property type="match status" value="1"/>
</dbReference>
<evidence type="ECO:0000313" key="16">
    <source>
        <dbReference type="EMBL" id="AUH06627.1"/>
    </source>
</evidence>
<dbReference type="EC" id="2.1.1.107" evidence="2"/>
<evidence type="ECO:0000256" key="5">
    <source>
        <dbReference type="ARBA" id="ARBA00022603"/>
    </source>
</evidence>
<evidence type="ECO:0000256" key="1">
    <source>
        <dbReference type="ARBA" id="ARBA00005879"/>
    </source>
</evidence>
<dbReference type="NCBIfam" id="NF004790">
    <property type="entry name" value="PRK06136.1"/>
    <property type="match status" value="1"/>
</dbReference>
<evidence type="ECO:0000256" key="2">
    <source>
        <dbReference type="ARBA" id="ARBA00012162"/>
    </source>
</evidence>
<evidence type="ECO:0000256" key="12">
    <source>
        <dbReference type="ARBA" id="ARBA00025705"/>
    </source>
</evidence>
<comment type="pathway">
    <text evidence="13">Cofactor biosynthesis; adenosylcobalamin biosynthesis; precorrin-2 from uroporphyrinogen III: step 1/1.</text>
</comment>
<dbReference type="STRING" id="104623.Ser39006_01034"/>
<evidence type="ECO:0000313" key="18">
    <source>
        <dbReference type="Proteomes" id="UP000233778"/>
    </source>
</evidence>
<dbReference type="GO" id="GO:0019354">
    <property type="term" value="P:siroheme biosynthetic process"/>
    <property type="evidence" value="ECO:0007669"/>
    <property type="project" value="UniProtKB-UniPathway"/>
</dbReference>
<evidence type="ECO:0000313" key="15">
    <source>
        <dbReference type="EMBL" id="AUH02305.1"/>
    </source>
</evidence>
<reference evidence="16" key="4">
    <citation type="submission" date="2017-11" db="EMBL/GenBank/DDBJ databases">
        <title>Complete genome sequence of Serratia sp. ATCC 39006.</title>
        <authorList>
            <person name="Hampton H.G."/>
            <person name="Jackson S.A."/>
            <person name="Jauregui R."/>
            <person name="Poulter G.T.M."/>
            <person name="Salmond G.P.C."/>
            <person name="Fineran P.C."/>
        </authorList>
    </citation>
    <scope>NUCLEOTIDE SEQUENCE</scope>
    <source>
        <strain evidence="16">ATCC 39006</strain>
    </source>
</reference>
<name>A0A2I5TPY3_SERS3</name>
<keyword evidence="4" id="KW-0169">Cobalamin biosynthesis</keyword>
<dbReference type="GO" id="GO:0009236">
    <property type="term" value="P:cobalamin biosynthetic process"/>
    <property type="evidence" value="ECO:0007669"/>
    <property type="project" value="UniProtKB-KW"/>
</dbReference>
<evidence type="ECO:0000256" key="13">
    <source>
        <dbReference type="ARBA" id="ARBA00060548"/>
    </source>
</evidence>
<dbReference type="GO" id="GO:0032259">
    <property type="term" value="P:methylation"/>
    <property type="evidence" value="ECO:0007669"/>
    <property type="project" value="UniProtKB-KW"/>
</dbReference>
<keyword evidence="11" id="KW-0511">Multifunctional enzyme</keyword>
<evidence type="ECO:0000256" key="10">
    <source>
        <dbReference type="ARBA" id="ARBA00023244"/>
    </source>
</evidence>
<evidence type="ECO:0000256" key="9">
    <source>
        <dbReference type="ARBA" id="ARBA00023239"/>
    </source>
</evidence>
<dbReference type="FunFam" id="3.40.1010.10:FF:000001">
    <property type="entry name" value="Siroheme synthase"/>
    <property type="match status" value="1"/>
</dbReference>
<dbReference type="EMBL" id="CP025085">
    <property type="protein sequence ID" value="AUH02305.1"/>
    <property type="molecule type" value="Genomic_DNA"/>
</dbReference>
<keyword evidence="8" id="KW-0560">Oxidoreductase</keyword>
<dbReference type="InterPro" id="IPR050161">
    <property type="entry name" value="Siro_Cobalamin_biosynth"/>
</dbReference>
<dbReference type="Gene3D" id="3.30.950.10">
    <property type="entry name" value="Methyltransferase, Cobalt-precorrin-4 Transmethylase, Domain 2"/>
    <property type="match status" value="1"/>
</dbReference>
<evidence type="ECO:0000313" key="17">
    <source>
        <dbReference type="Proteomes" id="UP000017700"/>
    </source>
</evidence>
<evidence type="ECO:0000256" key="7">
    <source>
        <dbReference type="ARBA" id="ARBA00022691"/>
    </source>
</evidence>
<evidence type="ECO:0000256" key="6">
    <source>
        <dbReference type="ARBA" id="ARBA00022679"/>
    </source>
</evidence>
<keyword evidence="5 16" id="KW-0489">Methyltransferase</keyword>
<dbReference type="Proteomes" id="UP000017700">
    <property type="component" value="Chromosome"/>
</dbReference>
<reference evidence="16 17" key="1">
    <citation type="journal article" date="2013" name="Genome Announc.">
        <title>Draft genome sequence of Serratia sp. strain ATCC 39006, a model bacterium for analysis of the biosynthesis and regulation of prodigiosin, a carbapenem, and gas vesicles.</title>
        <authorList>
            <person name="Fineran P.C."/>
            <person name="Iglesias Cans M.C."/>
            <person name="Ramsay J.P."/>
            <person name="Wilf N.M."/>
            <person name="Cossyleon D."/>
            <person name="McNeil M.B."/>
            <person name="Williamson N.R."/>
            <person name="Monson R.E."/>
            <person name="Becher S.A."/>
            <person name="Stanton J.A."/>
            <person name="Brugger K."/>
            <person name="Brown S.D."/>
            <person name="Salmond G.P."/>
        </authorList>
    </citation>
    <scope>NUCLEOTIDE SEQUENCE [LARGE SCALE GENOMIC DNA]</scope>
    <source>
        <strain evidence="16">ATCC 39006</strain>
        <strain evidence="17">ATCC 39006 / SC 11482</strain>
    </source>
</reference>
<dbReference type="InterPro" id="IPR003043">
    <property type="entry name" value="Uropor_MeTrfase_CS"/>
</dbReference>
<dbReference type="NCBIfam" id="TIGR01469">
    <property type="entry name" value="cobA_cysG_Cterm"/>
    <property type="match status" value="1"/>
</dbReference>
<dbReference type="InterPro" id="IPR000878">
    <property type="entry name" value="4pyrrol_Mease"/>
</dbReference>
<dbReference type="Gene3D" id="3.40.1010.10">
    <property type="entry name" value="Cobalt-precorrin-4 Transmethylase, Domain 1"/>
    <property type="match status" value="1"/>
</dbReference>